<evidence type="ECO:0000313" key="3">
    <source>
        <dbReference type="Proteomes" id="UP001501231"/>
    </source>
</evidence>
<evidence type="ECO:0000259" key="1">
    <source>
        <dbReference type="Pfam" id="PF08241"/>
    </source>
</evidence>
<dbReference type="Proteomes" id="UP001501231">
    <property type="component" value="Unassembled WGS sequence"/>
</dbReference>
<protein>
    <recommendedName>
        <fullName evidence="1">Methyltransferase type 11 domain-containing protein</fullName>
    </recommendedName>
</protein>
<dbReference type="InterPro" id="IPR013216">
    <property type="entry name" value="Methyltransf_11"/>
</dbReference>
<dbReference type="SUPFAM" id="SSF53335">
    <property type="entry name" value="S-adenosyl-L-methionine-dependent methyltransferases"/>
    <property type="match status" value="1"/>
</dbReference>
<dbReference type="InterPro" id="IPR029063">
    <property type="entry name" value="SAM-dependent_MTases_sf"/>
</dbReference>
<reference evidence="2 3" key="1">
    <citation type="journal article" date="2019" name="Int. J. Syst. Evol. Microbiol.">
        <title>The Global Catalogue of Microorganisms (GCM) 10K type strain sequencing project: providing services to taxonomists for standard genome sequencing and annotation.</title>
        <authorList>
            <consortium name="The Broad Institute Genomics Platform"/>
            <consortium name="The Broad Institute Genome Sequencing Center for Infectious Disease"/>
            <person name="Wu L."/>
            <person name="Ma J."/>
        </authorList>
    </citation>
    <scope>NUCLEOTIDE SEQUENCE [LARGE SCALE GENOMIC DNA]</scope>
    <source>
        <strain evidence="2 3">JCM 3325</strain>
    </source>
</reference>
<gene>
    <name evidence="2" type="ORF">GCM10010191_10950</name>
</gene>
<name>A0ABN3II53_9ACTN</name>
<dbReference type="CDD" id="cd02440">
    <property type="entry name" value="AdoMet_MTases"/>
    <property type="match status" value="1"/>
</dbReference>
<dbReference type="EMBL" id="BAAARW010000003">
    <property type="protein sequence ID" value="GAA2405010.1"/>
    <property type="molecule type" value="Genomic_DNA"/>
</dbReference>
<accession>A0ABN3II53</accession>
<organism evidence="2 3">
    <name type="scientific">Actinomadura vinacea</name>
    <dbReference type="NCBI Taxonomy" id="115336"/>
    <lineage>
        <taxon>Bacteria</taxon>
        <taxon>Bacillati</taxon>
        <taxon>Actinomycetota</taxon>
        <taxon>Actinomycetes</taxon>
        <taxon>Streptosporangiales</taxon>
        <taxon>Thermomonosporaceae</taxon>
        <taxon>Actinomadura</taxon>
    </lineage>
</organism>
<proteinExistence type="predicted"/>
<keyword evidence="3" id="KW-1185">Reference proteome</keyword>
<dbReference type="Gene3D" id="3.40.50.150">
    <property type="entry name" value="Vaccinia Virus protein VP39"/>
    <property type="match status" value="1"/>
</dbReference>
<comment type="caution">
    <text evidence="2">The sequence shown here is derived from an EMBL/GenBank/DDBJ whole genome shotgun (WGS) entry which is preliminary data.</text>
</comment>
<dbReference type="Pfam" id="PF08241">
    <property type="entry name" value="Methyltransf_11"/>
    <property type="match status" value="1"/>
</dbReference>
<feature type="domain" description="Methyltransferase type 11" evidence="1">
    <location>
        <begin position="69"/>
        <end position="162"/>
    </location>
</feature>
<evidence type="ECO:0000313" key="2">
    <source>
        <dbReference type="EMBL" id="GAA2405010.1"/>
    </source>
</evidence>
<sequence>MAKKTTWARIRGFSAMYLQSRETVWPTSGDCDGESAIEEIPNWKSTGDARRYRGLQVARLAPYLTGIVLDVGSKTGELIEMLRASPRAEINKLVLTERDSAWFARLKRRFPGVEVLPLELPGKVNTEADTVLAVNLLGYIEDEDRALRSLVEAIRPGGRLVIWEAGHPALYSKFDEEKAERVRRYTRKGLTESLKAARLEVEVCRPINSLGAIFNWFVVRRMEDAGDPRMVRIYDRTVVPVSRLLDHLHLPFGQNIIAVAKVPES</sequence>